<protein>
    <submittedName>
        <fullName evidence="2">Endo-beta-N-acetylglucosaminidase</fullName>
    </submittedName>
</protein>
<dbReference type="InterPro" id="IPR017853">
    <property type="entry name" value="GH"/>
</dbReference>
<dbReference type="Gene3D" id="3.20.20.80">
    <property type="entry name" value="Glycosidases"/>
    <property type="match status" value="1"/>
</dbReference>
<accession>A0AAD6XV04</accession>
<organism evidence="2 3">
    <name type="scientific">Mycena belliarum</name>
    <dbReference type="NCBI Taxonomy" id="1033014"/>
    <lineage>
        <taxon>Eukaryota</taxon>
        <taxon>Fungi</taxon>
        <taxon>Dikarya</taxon>
        <taxon>Basidiomycota</taxon>
        <taxon>Agaricomycotina</taxon>
        <taxon>Agaricomycetes</taxon>
        <taxon>Agaricomycetidae</taxon>
        <taxon>Agaricales</taxon>
        <taxon>Marasmiineae</taxon>
        <taxon>Mycenaceae</taxon>
        <taxon>Mycena</taxon>
    </lineage>
</organism>
<sequence>MNASLIASESHRVAVYYQTQYDNSLPSNSDFGHYVTPLPLIGLITHLLLAAFHINFDDVSVHLNDFVPTAPYFDQMWRDIAVLQSTGIKVIGMLGGAAPGTYTCLTPKLFDTYYPVLAGYIEQYHIDGLDLDVEQDTPLDDIVTLILRLKKDFGDDFIITLAPVASALVEGANLSGFNYIELEQRVGQHISWYNAQFYSGFGSFFPDDLYLDIVSYGKGLDPSRLVATTLTNPNAGFGFIDIDNIRSSVQTLAQKQDFNFGGVAGWEYFNSLPGGNEQPYLWSQLMANTMNDLKAKRAQKLAKSKSSRSRVWPTTK</sequence>
<reference evidence="2" key="1">
    <citation type="submission" date="2023-03" db="EMBL/GenBank/DDBJ databases">
        <title>Massive genome expansion in bonnet fungi (Mycena s.s.) driven by repeated elements and novel gene families across ecological guilds.</title>
        <authorList>
            <consortium name="Lawrence Berkeley National Laboratory"/>
            <person name="Harder C.B."/>
            <person name="Miyauchi S."/>
            <person name="Viragh M."/>
            <person name="Kuo A."/>
            <person name="Thoen E."/>
            <person name="Andreopoulos B."/>
            <person name="Lu D."/>
            <person name="Skrede I."/>
            <person name="Drula E."/>
            <person name="Henrissat B."/>
            <person name="Morin E."/>
            <person name="Kohler A."/>
            <person name="Barry K."/>
            <person name="LaButti K."/>
            <person name="Morin E."/>
            <person name="Salamov A."/>
            <person name="Lipzen A."/>
            <person name="Mereny Z."/>
            <person name="Hegedus B."/>
            <person name="Baldrian P."/>
            <person name="Stursova M."/>
            <person name="Weitz H."/>
            <person name="Taylor A."/>
            <person name="Grigoriev I.V."/>
            <person name="Nagy L.G."/>
            <person name="Martin F."/>
            <person name="Kauserud H."/>
        </authorList>
    </citation>
    <scope>NUCLEOTIDE SEQUENCE</scope>
    <source>
        <strain evidence="2">CBHHK173m</strain>
    </source>
</reference>
<dbReference type="AlphaFoldDB" id="A0AAD6XV04"/>
<dbReference type="PROSITE" id="PS51910">
    <property type="entry name" value="GH18_2"/>
    <property type="match status" value="1"/>
</dbReference>
<evidence type="ECO:0000313" key="3">
    <source>
        <dbReference type="Proteomes" id="UP001222325"/>
    </source>
</evidence>
<evidence type="ECO:0000313" key="2">
    <source>
        <dbReference type="EMBL" id="KAJ7089695.1"/>
    </source>
</evidence>
<gene>
    <name evidence="2" type="ORF">B0H15DRAFT_838802</name>
</gene>
<comment type="caution">
    <text evidence="2">The sequence shown here is derived from an EMBL/GenBank/DDBJ whole genome shotgun (WGS) entry which is preliminary data.</text>
</comment>
<proteinExistence type="predicted"/>
<dbReference type="GO" id="GO:0005975">
    <property type="term" value="P:carbohydrate metabolic process"/>
    <property type="evidence" value="ECO:0007669"/>
    <property type="project" value="InterPro"/>
</dbReference>
<name>A0AAD6XV04_9AGAR</name>
<dbReference type="Proteomes" id="UP001222325">
    <property type="component" value="Unassembled WGS sequence"/>
</dbReference>
<evidence type="ECO:0000259" key="1">
    <source>
        <dbReference type="PROSITE" id="PS51910"/>
    </source>
</evidence>
<feature type="domain" description="GH18" evidence="1">
    <location>
        <begin position="11"/>
        <end position="293"/>
    </location>
</feature>
<dbReference type="SUPFAM" id="SSF51445">
    <property type="entry name" value="(Trans)glycosidases"/>
    <property type="match status" value="1"/>
</dbReference>
<dbReference type="InterPro" id="IPR001223">
    <property type="entry name" value="Glyco_hydro18_cat"/>
</dbReference>
<dbReference type="EMBL" id="JARJCN010000023">
    <property type="protein sequence ID" value="KAJ7089695.1"/>
    <property type="molecule type" value="Genomic_DNA"/>
</dbReference>
<keyword evidence="3" id="KW-1185">Reference proteome</keyword>